<dbReference type="GO" id="GO:0015689">
    <property type="term" value="P:molybdate ion transport"/>
    <property type="evidence" value="ECO:0007669"/>
    <property type="project" value="TreeGrafter"/>
</dbReference>
<dbReference type="PANTHER" id="PTHR30632">
    <property type="entry name" value="MOLYBDATE-BINDING PERIPLASMIC PROTEIN"/>
    <property type="match status" value="1"/>
</dbReference>
<evidence type="ECO:0000313" key="1">
    <source>
        <dbReference type="EMBL" id="HFC98509.1"/>
    </source>
</evidence>
<accession>A0A7C3CQK6</accession>
<dbReference type="AlphaFoldDB" id="A0A7C3CQK6"/>
<dbReference type="PANTHER" id="PTHR30632:SF0">
    <property type="entry name" value="SULFATE-BINDING PROTEIN"/>
    <property type="match status" value="1"/>
</dbReference>
<reference evidence="1" key="1">
    <citation type="journal article" date="2020" name="mSystems">
        <title>Genome- and Community-Level Interaction Insights into Carbon Utilization and Element Cycling Functions of Hydrothermarchaeota in Hydrothermal Sediment.</title>
        <authorList>
            <person name="Zhou Z."/>
            <person name="Liu Y."/>
            <person name="Xu W."/>
            <person name="Pan J."/>
            <person name="Luo Z.H."/>
            <person name="Li M."/>
        </authorList>
    </citation>
    <scope>NUCLEOTIDE SEQUENCE [LARGE SCALE GENOMIC DNA]</scope>
    <source>
        <strain evidence="1">HyVt-483</strain>
    </source>
</reference>
<dbReference type="Proteomes" id="UP000886043">
    <property type="component" value="Unassembled WGS sequence"/>
</dbReference>
<dbReference type="Pfam" id="PF13531">
    <property type="entry name" value="SBP_bac_11"/>
    <property type="match status" value="1"/>
</dbReference>
<protein>
    <submittedName>
        <fullName evidence="1">ABC transporter substrate-binding protein</fullName>
    </submittedName>
</protein>
<dbReference type="EMBL" id="DRMH01000115">
    <property type="protein sequence ID" value="HFC98509.1"/>
    <property type="molecule type" value="Genomic_DNA"/>
</dbReference>
<dbReference type="SUPFAM" id="SSF53850">
    <property type="entry name" value="Periplasmic binding protein-like II"/>
    <property type="match status" value="1"/>
</dbReference>
<organism evidence="1">
    <name type="scientific">Thermosulfurimonas dismutans</name>
    <dbReference type="NCBI Taxonomy" id="999894"/>
    <lineage>
        <taxon>Bacteria</taxon>
        <taxon>Pseudomonadati</taxon>
        <taxon>Thermodesulfobacteriota</taxon>
        <taxon>Thermodesulfobacteria</taxon>
        <taxon>Thermodesulfobacteriales</taxon>
        <taxon>Thermodesulfobacteriaceae</taxon>
        <taxon>Thermosulfurimonas</taxon>
    </lineage>
</organism>
<dbReference type="Gene3D" id="3.40.190.10">
    <property type="entry name" value="Periplasmic binding protein-like II"/>
    <property type="match status" value="2"/>
</dbReference>
<proteinExistence type="predicted"/>
<name>A0A7C3CQK6_9BACT</name>
<dbReference type="GO" id="GO:0030973">
    <property type="term" value="F:molybdate ion binding"/>
    <property type="evidence" value="ECO:0007669"/>
    <property type="project" value="TreeGrafter"/>
</dbReference>
<gene>
    <name evidence="1" type="ORF">ENJ40_08655</name>
</gene>
<dbReference type="InterPro" id="IPR050682">
    <property type="entry name" value="ModA/WtpA"/>
</dbReference>
<comment type="caution">
    <text evidence="1">The sequence shown here is derived from an EMBL/GenBank/DDBJ whole genome shotgun (WGS) entry which is preliminary data.</text>
</comment>
<sequence length="283" mass="32522">MKTYTLPWPLDAGREVPDQLYLPGSNIVYDLHGDPCRAELRIVMEGNQFMVIPELLEKFSARLGRRVEVFYVTLPPGRFLPLIEGRPLAVGNLVLSLTPQVVMGPPEFMQRLLQKGLIQEPRTFTRNRGVVLVVPRGNPLGIRGPEDLLRPEIRVAISNPETETQSYRTYLQALSAVPGLREKIEREAITGRLVHHREVPALIYHGEADVAPLYYHFARYYQDPRFFSEPLFDYVEFPAGQRVRNEYQVALRAGVEEDLPRRFRDFLLSEEARRIYAGYGFEA</sequence>